<name>A0A149PW98_9BURK</name>
<dbReference type="RefSeq" id="WP_062127080.1">
    <property type="nucleotide sequence ID" value="NZ_LRBG01000005.1"/>
</dbReference>
<dbReference type="STRING" id="1399968.CI15_09965"/>
<accession>A0A149PW98</accession>
<keyword evidence="2" id="KW-1185">Reference proteome</keyword>
<dbReference type="Proteomes" id="UP000075613">
    <property type="component" value="Unassembled WGS sequence"/>
</dbReference>
<organism evidence="1 2">
    <name type="scientific">Paraburkholderia monticola</name>
    <dbReference type="NCBI Taxonomy" id="1399968"/>
    <lineage>
        <taxon>Bacteria</taxon>
        <taxon>Pseudomonadati</taxon>
        <taxon>Pseudomonadota</taxon>
        <taxon>Betaproteobacteria</taxon>
        <taxon>Burkholderiales</taxon>
        <taxon>Burkholderiaceae</taxon>
        <taxon>Paraburkholderia</taxon>
    </lineage>
</organism>
<protein>
    <submittedName>
        <fullName evidence="1">Uncharacterized protein</fullName>
    </submittedName>
</protein>
<dbReference type="EMBL" id="LRBG01000005">
    <property type="protein sequence ID" value="KXU89340.1"/>
    <property type="molecule type" value="Genomic_DNA"/>
</dbReference>
<evidence type="ECO:0000313" key="1">
    <source>
        <dbReference type="EMBL" id="KXU89340.1"/>
    </source>
</evidence>
<dbReference type="AlphaFoldDB" id="A0A149PW98"/>
<evidence type="ECO:0000313" key="2">
    <source>
        <dbReference type="Proteomes" id="UP000075613"/>
    </source>
</evidence>
<proteinExistence type="predicted"/>
<sequence>MSRSVFEMHSVELFCHRPLGACYVICDEWHYKACLGKAADLHKARAETREFLGMAALNQRKWQEDLTLVRRLIDRRVLAFHGVRNWNPDTDGWWIIKALLDDVRRGARLAIKGPRADLFPPPHSTPLGNLAARAVGFPNGEPMLSGRNEPATRQTGLIAARAAMDGSDLADDGRTSTLPRDAQPFAYIPDAVSGKAEELAASTNNPRFAAKMLGYDYKTFGTMLHKFKDRNGLGPADNSIFHDNGDVEFKGRIFEDSIHDYAP</sequence>
<dbReference type="OrthoDB" id="8852350at2"/>
<gene>
    <name evidence="1" type="ORF">CI15_09965</name>
</gene>
<reference evidence="1 2" key="1">
    <citation type="journal article" date="2015" name="Int. J. Syst. Evol. Microbiol.">
        <title>Burkholderia monticola sp. nov., isolated from mountain soil.</title>
        <authorList>
            <person name="Baek I."/>
            <person name="Seo B."/>
            <person name="Lee I."/>
            <person name="Yi H."/>
            <person name="Chun J."/>
        </authorList>
    </citation>
    <scope>NUCLEOTIDE SEQUENCE [LARGE SCALE GENOMIC DNA]</scope>
    <source>
        <strain evidence="1 2">JC2948</strain>
    </source>
</reference>
<comment type="caution">
    <text evidence="1">The sequence shown here is derived from an EMBL/GenBank/DDBJ whole genome shotgun (WGS) entry which is preliminary data.</text>
</comment>